<dbReference type="OrthoDB" id="4480700at2"/>
<feature type="compositionally biased region" description="Acidic residues" evidence="1">
    <location>
        <begin position="498"/>
        <end position="517"/>
    </location>
</feature>
<organism evidence="3 4">
    <name type="scientific">Intrasporangium calvum (strain ATCC 23552 / DSM 43043 / JCM 3097 / NBRC 12989 / NCIMB 10167 / NRRL B-3866 / 7 KIP)</name>
    <dbReference type="NCBI Taxonomy" id="710696"/>
    <lineage>
        <taxon>Bacteria</taxon>
        <taxon>Bacillati</taxon>
        <taxon>Actinomycetota</taxon>
        <taxon>Actinomycetes</taxon>
        <taxon>Micrococcales</taxon>
        <taxon>Intrasporangiaceae</taxon>
        <taxon>Intrasporangium</taxon>
    </lineage>
</organism>
<reference evidence="3 4" key="1">
    <citation type="journal article" date="2010" name="Stand. Genomic Sci.">
        <title>Complete genome sequence of Intrasporangium calvum type strain (7 KIP).</title>
        <authorList>
            <person name="Del Rio T.G."/>
            <person name="Chertkov O."/>
            <person name="Yasawong M."/>
            <person name="Lucas S."/>
            <person name="Deshpande S."/>
            <person name="Cheng J.F."/>
            <person name="Detter C."/>
            <person name="Tapia R."/>
            <person name="Han C."/>
            <person name="Goodwin L."/>
            <person name="Pitluck S."/>
            <person name="Liolios K."/>
            <person name="Ivanova N."/>
            <person name="Mavromatis K."/>
            <person name="Pati A."/>
            <person name="Chen A."/>
            <person name="Palaniappan K."/>
            <person name="Land M."/>
            <person name="Hauser L."/>
            <person name="Chang Y.J."/>
            <person name="Jeffries C.D."/>
            <person name="Rohde M."/>
            <person name="Pukall R."/>
            <person name="Sikorski J."/>
            <person name="Goker M."/>
            <person name="Woyke T."/>
            <person name="Bristow J."/>
            <person name="Eisen J.A."/>
            <person name="Markowitz V."/>
            <person name="Hugenholtz P."/>
            <person name="Kyrpides N.C."/>
            <person name="Klenk H.P."/>
            <person name="Lapidus A."/>
        </authorList>
    </citation>
    <scope>NUCLEOTIDE SEQUENCE [LARGE SCALE GENOMIC DNA]</scope>
    <source>
        <strain evidence="4">ATCC 23552 / DSM 43043 / JCM 3097 / NBRC 12989 / 7 KIP</strain>
    </source>
</reference>
<accession>E6SEJ0</accession>
<dbReference type="AlphaFoldDB" id="E6SEJ0"/>
<evidence type="ECO:0000313" key="4">
    <source>
        <dbReference type="Proteomes" id="UP000008914"/>
    </source>
</evidence>
<protein>
    <recommendedName>
        <fullName evidence="5">TrbL/VirB6 plasmid conjugal transfer protein</fullName>
    </recommendedName>
</protein>
<dbReference type="SUPFAM" id="SSF103473">
    <property type="entry name" value="MFS general substrate transporter"/>
    <property type="match status" value="1"/>
</dbReference>
<keyword evidence="2" id="KW-1133">Transmembrane helix</keyword>
<feature type="region of interest" description="Disordered" evidence="1">
    <location>
        <begin position="634"/>
        <end position="679"/>
    </location>
</feature>
<feature type="transmembrane region" description="Helical" evidence="2">
    <location>
        <begin position="195"/>
        <end position="213"/>
    </location>
</feature>
<dbReference type="EMBL" id="CP002343">
    <property type="protein sequence ID" value="ADU46591.1"/>
    <property type="molecule type" value="Genomic_DNA"/>
</dbReference>
<dbReference type="HOGENOM" id="CLU_029033_0_0_11"/>
<evidence type="ECO:0000256" key="2">
    <source>
        <dbReference type="SAM" id="Phobius"/>
    </source>
</evidence>
<feature type="transmembrane region" description="Helical" evidence="2">
    <location>
        <begin position="370"/>
        <end position="393"/>
    </location>
</feature>
<dbReference type="STRING" id="710696.Intca_0029"/>
<feature type="transmembrane region" description="Helical" evidence="2">
    <location>
        <begin position="345"/>
        <end position="364"/>
    </location>
</feature>
<keyword evidence="2" id="KW-0812">Transmembrane</keyword>
<dbReference type="RefSeq" id="WP_013490913.1">
    <property type="nucleotide sequence ID" value="NC_014830.1"/>
</dbReference>
<evidence type="ECO:0000256" key="1">
    <source>
        <dbReference type="SAM" id="MobiDB-lite"/>
    </source>
</evidence>
<keyword evidence="4" id="KW-1185">Reference proteome</keyword>
<dbReference type="InterPro" id="IPR036259">
    <property type="entry name" value="MFS_trans_sf"/>
</dbReference>
<feature type="compositionally biased region" description="Basic and acidic residues" evidence="1">
    <location>
        <begin position="634"/>
        <end position="651"/>
    </location>
</feature>
<evidence type="ECO:0008006" key="5">
    <source>
        <dbReference type="Google" id="ProtNLM"/>
    </source>
</evidence>
<feature type="compositionally biased region" description="Basic residues" evidence="1">
    <location>
        <begin position="480"/>
        <end position="494"/>
    </location>
</feature>
<keyword evidence="2" id="KW-0472">Membrane</keyword>
<feature type="region of interest" description="Disordered" evidence="1">
    <location>
        <begin position="478"/>
        <end position="621"/>
    </location>
</feature>
<feature type="transmembrane region" description="Helical" evidence="2">
    <location>
        <begin position="14"/>
        <end position="33"/>
    </location>
</feature>
<feature type="transmembrane region" description="Helical" evidence="2">
    <location>
        <begin position="438"/>
        <end position="462"/>
    </location>
</feature>
<proteinExistence type="predicted"/>
<feature type="transmembrane region" description="Helical" evidence="2">
    <location>
        <begin position="172"/>
        <end position="189"/>
    </location>
</feature>
<name>E6SEJ0_INTC7</name>
<feature type="compositionally biased region" description="Basic residues" evidence="1">
    <location>
        <begin position="521"/>
        <end position="535"/>
    </location>
</feature>
<sequence>MAGKRLVRTGPTRLVGRLLIVLFFSIVAGVAVGSEAIATPALPAAPWDCKDAPIAAMPDSGLPGFFDPAPDPIPPQGDPFAATRSTTVYDQYGYAGLSWSTYDLGCGGAVRDIEATTDTFLGNFFFSGATWMASATNGIHNKVAHPDEYMAPLDVVVGTVTQRMHERIWSPWGMVAFLGVAALLLAYSLRGHLSSVMTAAAWALLVVAVLSGISQYPTRTASFFDETVTQSIASINQTSAGLTPSAGADPTRAQGALIVDDVLYQAWLRGQFGDPNSAAAQKWGPVLFRESTFSRTEAATASSTPDGIQKMTEQKANDWVTTTQEIQEQDPIAYAAVQGKSKGRAGAGFMAFIGVLFTGLFRLVADLFMFAGLVMLRLLVMFFPAAAVFGVLAPMASIVRRIGNIAGASVINVIAFGAGSAIHTVLIAAILFRADGAGMGVLSFVLCLVVTVAAFIMLMPLLSLTNVLGRPSSTQTLLRRAGRRVRRRHLRRGRHGEGDDDDDEEEDESEEDEDEEEAPRRRSGRRRRRSARRTRPPVEAFGRPATVPLSAPVSAGDPGVHTTDGRDAGHSLPAASRKSGVPVNAQGSADLRPPTESPAPSGGHGVHRPSTAETPHTRDRVVVGVLVDELPTEIRETPATRIHDSHTEVRPDGVGPRLYDPATKQTVLPEAHSRGVADE</sequence>
<dbReference type="KEGG" id="ica:Intca_0029"/>
<dbReference type="eggNOG" id="COG0053">
    <property type="taxonomic scope" value="Bacteria"/>
</dbReference>
<dbReference type="Proteomes" id="UP000008914">
    <property type="component" value="Chromosome"/>
</dbReference>
<evidence type="ECO:0000313" key="3">
    <source>
        <dbReference type="EMBL" id="ADU46591.1"/>
    </source>
</evidence>
<feature type="transmembrane region" description="Helical" evidence="2">
    <location>
        <begin position="405"/>
        <end position="432"/>
    </location>
</feature>
<gene>
    <name evidence="3" type="ordered locus">Intca_0029</name>
</gene>